<dbReference type="GO" id="GO:0009055">
    <property type="term" value="F:electron transfer activity"/>
    <property type="evidence" value="ECO:0007669"/>
    <property type="project" value="InterPro"/>
</dbReference>
<dbReference type="Pfam" id="PF04205">
    <property type="entry name" value="FMN_bind"/>
    <property type="match status" value="1"/>
</dbReference>
<evidence type="ECO:0000256" key="4">
    <source>
        <dbReference type="ARBA" id="ARBA00022643"/>
    </source>
</evidence>
<dbReference type="EMBL" id="VULR01000009">
    <property type="protein sequence ID" value="MSS43571.1"/>
    <property type="molecule type" value="Genomic_DNA"/>
</dbReference>
<dbReference type="SMART" id="SM00900">
    <property type="entry name" value="FMN_bind"/>
    <property type="match status" value="1"/>
</dbReference>
<keyword evidence="6" id="KW-1278">Translocase</keyword>
<keyword evidence="5 6" id="KW-0249">Electron transport</keyword>
<dbReference type="PANTHER" id="PTHR36118">
    <property type="entry name" value="ION-TRANSLOCATING OXIDOREDUCTASE COMPLEX SUBUNIT G"/>
    <property type="match status" value="1"/>
</dbReference>
<keyword evidence="6" id="KW-0812">Transmembrane</keyword>
<comment type="cofactor">
    <cofactor evidence="6">
        <name>FMN</name>
        <dbReference type="ChEBI" id="CHEBI:58210"/>
    </cofactor>
</comment>
<dbReference type="PANTHER" id="PTHR36118:SF1">
    <property type="entry name" value="ION-TRANSLOCATING OXIDOREDUCTASE COMPLEX SUBUNIT G"/>
    <property type="match status" value="1"/>
</dbReference>
<comment type="similarity">
    <text evidence="6">Belongs to the RnfG family.</text>
</comment>
<keyword evidence="6" id="KW-1003">Cell membrane</keyword>
<proteinExistence type="inferred from homology"/>
<sequence length="193" mass="20758">MNETLKLGLILLLITAISAFVLAVSNNATSAKIEEADRIANDEARKEVLPDVEKFEPLDEVKFKEINNSNEEVTEIYEGKDGSGEVKGYTLKTIIGGFGGDIEVITGISVEGQITGMKVLSHSETPGLGANADQPEFQERFKGITTDNELVIVKESPANENEVQAITSATITSNAVADGVNLAREIYNSQLSK</sequence>
<evidence type="ECO:0000256" key="3">
    <source>
        <dbReference type="ARBA" id="ARBA00022630"/>
    </source>
</evidence>
<dbReference type="GO" id="GO:0005886">
    <property type="term" value="C:plasma membrane"/>
    <property type="evidence" value="ECO:0007669"/>
    <property type="project" value="UniProtKB-SubCell"/>
</dbReference>
<keyword evidence="4 6" id="KW-0288">FMN</keyword>
<dbReference type="Proteomes" id="UP000462760">
    <property type="component" value="Unassembled WGS sequence"/>
</dbReference>
<keyword evidence="2 6" id="KW-0597">Phosphoprotein</keyword>
<keyword evidence="6" id="KW-0472">Membrane</keyword>
<feature type="domain" description="FMN-binding" evidence="7">
    <location>
        <begin position="97"/>
        <end position="187"/>
    </location>
</feature>
<dbReference type="OrthoDB" id="9794010at2"/>
<comment type="caution">
    <text evidence="8">The sequence shown here is derived from an EMBL/GenBank/DDBJ whole genome shotgun (WGS) entry which is preliminary data.</text>
</comment>
<dbReference type="EC" id="7.-.-.-" evidence="6"/>
<dbReference type="RefSeq" id="WP_154484254.1">
    <property type="nucleotide sequence ID" value="NZ_VULR01000009.1"/>
</dbReference>
<evidence type="ECO:0000259" key="7">
    <source>
        <dbReference type="SMART" id="SM00900"/>
    </source>
</evidence>
<dbReference type="GO" id="GO:0010181">
    <property type="term" value="F:FMN binding"/>
    <property type="evidence" value="ECO:0007669"/>
    <property type="project" value="InterPro"/>
</dbReference>
<dbReference type="PIRSF" id="PIRSF006091">
    <property type="entry name" value="E_trnsport_RnfG"/>
    <property type="match status" value="1"/>
</dbReference>
<comment type="subunit">
    <text evidence="6">The complex is composed of six subunits: RnfA, RnfB, RnfC, RnfD, RnfE and RnfG.</text>
</comment>
<dbReference type="InterPro" id="IPR010209">
    <property type="entry name" value="Ion_transpt_RnfG/RsxG"/>
</dbReference>
<organism evidence="8 9">
    <name type="scientific">Anaerosalibacter bizertensis</name>
    <dbReference type="NCBI Taxonomy" id="932217"/>
    <lineage>
        <taxon>Bacteria</taxon>
        <taxon>Bacillati</taxon>
        <taxon>Bacillota</taxon>
        <taxon>Tissierellia</taxon>
        <taxon>Tissierellales</taxon>
        <taxon>Sporanaerobacteraceae</taxon>
        <taxon>Anaerosalibacter</taxon>
    </lineage>
</organism>
<dbReference type="HAMAP" id="MF_00479">
    <property type="entry name" value="RsxG_RnfG"/>
    <property type="match status" value="1"/>
</dbReference>
<feature type="modified residue" description="FMN phosphoryl threonine" evidence="6">
    <location>
        <position position="170"/>
    </location>
</feature>
<evidence type="ECO:0000256" key="6">
    <source>
        <dbReference type="HAMAP-Rule" id="MF_00479"/>
    </source>
</evidence>
<evidence type="ECO:0000313" key="8">
    <source>
        <dbReference type="EMBL" id="MSS43571.1"/>
    </source>
</evidence>
<evidence type="ECO:0000313" key="9">
    <source>
        <dbReference type="Proteomes" id="UP000462760"/>
    </source>
</evidence>
<reference evidence="8 9" key="1">
    <citation type="submission" date="2019-08" db="EMBL/GenBank/DDBJ databases">
        <title>In-depth cultivation of the pig gut microbiome towards novel bacterial diversity and tailored functional studies.</title>
        <authorList>
            <person name="Wylensek D."/>
            <person name="Hitch T.C.A."/>
            <person name="Clavel T."/>
        </authorList>
    </citation>
    <scope>NUCLEOTIDE SEQUENCE [LARGE SCALE GENOMIC DNA]</scope>
    <source>
        <strain evidence="8 9">Med78-601-WT-4W-RMD-3</strain>
    </source>
</reference>
<comment type="subcellular location">
    <subcellularLocation>
        <location evidence="6">Cell membrane</location>
        <topology evidence="6">Single-pass membrane protein</topology>
    </subcellularLocation>
</comment>
<dbReference type="AlphaFoldDB" id="A0A844FHY5"/>
<keyword evidence="3 6" id="KW-0285">Flavoprotein</keyword>
<dbReference type="GO" id="GO:0022900">
    <property type="term" value="P:electron transport chain"/>
    <property type="evidence" value="ECO:0007669"/>
    <property type="project" value="UniProtKB-UniRule"/>
</dbReference>
<keyword evidence="6" id="KW-1133">Transmembrane helix</keyword>
<accession>A0A844FHY5</accession>
<evidence type="ECO:0000256" key="2">
    <source>
        <dbReference type="ARBA" id="ARBA00022553"/>
    </source>
</evidence>
<protein>
    <recommendedName>
        <fullName evidence="6">Ion-translocating oxidoreductase complex subunit G</fullName>
        <ecNumber evidence="6">7.-.-.-</ecNumber>
    </recommendedName>
    <alternativeName>
        <fullName evidence="6">Rnf electron transport complex subunit G</fullName>
    </alternativeName>
</protein>
<evidence type="ECO:0000256" key="5">
    <source>
        <dbReference type="ARBA" id="ARBA00022982"/>
    </source>
</evidence>
<dbReference type="InterPro" id="IPR007329">
    <property type="entry name" value="FMN-bd"/>
</dbReference>
<dbReference type="NCBIfam" id="TIGR01947">
    <property type="entry name" value="rnfG"/>
    <property type="match status" value="1"/>
</dbReference>
<name>A0A844FHY5_9FIRM</name>
<gene>
    <name evidence="6" type="primary">rnfG</name>
    <name evidence="8" type="ORF">FYJ27_07510</name>
</gene>
<keyword evidence="1 6" id="KW-0813">Transport</keyword>
<comment type="function">
    <text evidence="6">Part of a membrane-bound complex that couples electron transfer with translocation of ions across the membrane.</text>
</comment>
<evidence type="ECO:0000256" key="1">
    <source>
        <dbReference type="ARBA" id="ARBA00022448"/>
    </source>
</evidence>